<comment type="subcellular location">
    <subcellularLocation>
        <location evidence="1">Cell membrane</location>
        <topology evidence="1">Multi-pass membrane protein</topology>
    </subcellularLocation>
</comment>
<keyword evidence="3" id="KW-0813">Transport</keyword>
<dbReference type="PANTHER" id="PTHR30472">
    <property type="entry name" value="FERRIC ENTEROBACTIN TRANSPORT SYSTEM PERMEASE PROTEIN"/>
    <property type="match status" value="1"/>
</dbReference>
<keyword evidence="10" id="KW-1185">Reference proteome</keyword>
<evidence type="ECO:0000256" key="8">
    <source>
        <dbReference type="SAM" id="Phobius"/>
    </source>
</evidence>
<dbReference type="Gene3D" id="1.10.3470.10">
    <property type="entry name" value="ABC transporter involved in vitamin B12 uptake, BtuC"/>
    <property type="match status" value="1"/>
</dbReference>
<comment type="caution">
    <text evidence="9">The sequence shown here is derived from an EMBL/GenBank/DDBJ whole genome shotgun (WGS) entry which is preliminary data.</text>
</comment>
<reference evidence="9 10" key="1">
    <citation type="submission" date="2019-03" db="EMBL/GenBank/DDBJ databases">
        <title>Genomic analyses of the natural microbiome of Caenorhabditis elegans.</title>
        <authorList>
            <person name="Samuel B."/>
        </authorList>
    </citation>
    <scope>NUCLEOTIDE SEQUENCE [LARGE SCALE GENOMIC DNA]</scope>
    <source>
        <strain evidence="9 10">JUb18</strain>
    </source>
</reference>
<keyword evidence="7 8" id="KW-0472">Membrane</keyword>
<gene>
    <name evidence="9" type="ORF">EDF62_1488</name>
</gene>
<feature type="transmembrane region" description="Helical" evidence="8">
    <location>
        <begin position="291"/>
        <end position="309"/>
    </location>
</feature>
<dbReference type="Proteomes" id="UP000295601">
    <property type="component" value="Unassembled WGS sequence"/>
</dbReference>
<protein>
    <submittedName>
        <fullName evidence="9">Iron complex transport system permease protein</fullName>
    </submittedName>
</protein>
<dbReference type="EMBL" id="SNYA01000003">
    <property type="protein sequence ID" value="TDP93507.1"/>
    <property type="molecule type" value="Genomic_DNA"/>
</dbReference>
<dbReference type="CDD" id="cd06550">
    <property type="entry name" value="TM_ABC_iron-siderophores_like"/>
    <property type="match status" value="1"/>
</dbReference>
<evidence type="ECO:0000256" key="2">
    <source>
        <dbReference type="ARBA" id="ARBA00007935"/>
    </source>
</evidence>
<dbReference type="RefSeq" id="WP_133616497.1">
    <property type="nucleotide sequence ID" value="NZ_SNYA01000003.1"/>
</dbReference>
<evidence type="ECO:0000256" key="4">
    <source>
        <dbReference type="ARBA" id="ARBA00022475"/>
    </source>
</evidence>
<dbReference type="GO" id="GO:0033214">
    <property type="term" value="P:siderophore-iron import into cell"/>
    <property type="evidence" value="ECO:0007669"/>
    <property type="project" value="TreeGrafter"/>
</dbReference>
<keyword evidence="6 8" id="KW-1133">Transmembrane helix</keyword>
<evidence type="ECO:0000256" key="3">
    <source>
        <dbReference type="ARBA" id="ARBA00022448"/>
    </source>
</evidence>
<feature type="transmembrane region" description="Helical" evidence="8">
    <location>
        <begin position="202"/>
        <end position="222"/>
    </location>
</feature>
<keyword evidence="5 8" id="KW-0812">Transmembrane</keyword>
<name>A0A4R6S356_9MICO</name>
<proteinExistence type="inferred from homology"/>
<organism evidence="9 10">
    <name type="scientific">Leucobacter luti</name>
    <dbReference type="NCBI Taxonomy" id="340320"/>
    <lineage>
        <taxon>Bacteria</taxon>
        <taxon>Bacillati</taxon>
        <taxon>Actinomycetota</taxon>
        <taxon>Actinomycetes</taxon>
        <taxon>Micrococcales</taxon>
        <taxon>Microbacteriaceae</taxon>
        <taxon>Leucobacter</taxon>
    </lineage>
</organism>
<accession>A0A4R6S356</accession>
<dbReference type="SUPFAM" id="SSF81345">
    <property type="entry name" value="ABC transporter involved in vitamin B12 uptake, BtuC"/>
    <property type="match status" value="1"/>
</dbReference>
<dbReference type="GO" id="GO:0005886">
    <property type="term" value="C:plasma membrane"/>
    <property type="evidence" value="ECO:0007669"/>
    <property type="project" value="UniProtKB-SubCell"/>
</dbReference>
<comment type="similarity">
    <text evidence="2">Belongs to the binding-protein-dependent transport system permease family. FecCD subfamily.</text>
</comment>
<dbReference type="OrthoDB" id="4455417at2"/>
<evidence type="ECO:0000256" key="6">
    <source>
        <dbReference type="ARBA" id="ARBA00022989"/>
    </source>
</evidence>
<feature type="transmembrane region" description="Helical" evidence="8">
    <location>
        <begin position="105"/>
        <end position="123"/>
    </location>
</feature>
<dbReference type="GO" id="GO:0022857">
    <property type="term" value="F:transmembrane transporter activity"/>
    <property type="evidence" value="ECO:0007669"/>
    <property type="project" value="InterPro"/>
</dbReference>
<dbReference type="AlphaFoldDB" id="A0A4R6S356"/>
<feature type="transmembrane region" description="Helical" evidence="8">
    <location>
        <begin position="75"/>
        <end position="93"/>
    </location>
</feature>
<dbReference type="InterPro" id="IPR037294">
    <property type="entry name" value="ABC_BtuC-like"/>
</dbReference>
<evidence type="ECO:0000256" key="7">
    <source>
        <dbReference type="ARBA" id="ARBA00023136"/>
    </source>
</evidence>
<evidence type="ECO:0000256" key="1">
    <source>
        <dbReference type="ARBA" id="ARBA00004651"/>
    </source>
</evidence>
<dbReference type="InterPro" id="IPR000522">
    <property type="entry name" value="ABC_transptr_permease_BtuC"/>
</dbReference>
<feature type="transmembrane region" description="Helical" evidence="8">
    <location>
        <begin position="129"/>
        <end position="149"/>
    </location>
</feature>
<feature type="transmembrane region" description="Helical" evidence="8">
    <location>
        <begin position="21"/>
        <end position="41"/>
    </location>
</feature>
<dbReference type="Pfam" id="PF01032">
    <property type="entry name" value="FecCD"/>
    <property type="match status" value="1"/>
</dbReference>
<dbReference type="PANTHER" id="PTHR30472:SF24">
    <property type="entry name" value="FERRIC ENTEROBACTIN TRANSPORT SYSTEM PERMEASE PROTEIN FEPG"/>
    <property type="match status" value="1"/>
</dbReference>
<feature type="transmembrane region" description="Helical" evidence="8">
    <location>
        <begin position="316"/>
        <end position="337"/>
    </location>
</feature>
<evidence type="ECO:0000313" key="9">
    <source>
        <dbReference type="EMBL" id="TDP93507.1"/>
    </source>
</evidence>
<keyword evidence="4" id="KW-1003">Cell membrane</keyword>
<sequence length="343" mass="35001">MSGIAVIRVGRFSRRTTKRAMAVQALLFVAIIACTLTALTLGSRTLTIEQVFQALVPGGNSIDRMVVLEWRAPRALAAALFGACLGISGAVFQSLTRNPLGSPDIVGLNTGAYTGVVVMLLLGNAGYGAQAAGAIAGGLGAAAVIYVLAYRRGMGGFRLVIVGIAVSAMLSAVNVWFSVHVDLALAAEAAVWGAGSMHGVEWPIVLASAAIALPLLCCLPLLTRSLRQLQLGDDTAAALGVRVERSKVFVVVVGVALTALVTAVAGPIAFISLAAPPIAARMTGRAGTLDLTSAALVGAVLLTSADLIAQHALPNATLPVGAVTVCLGGLYLIWLLFREGGRS</sequence>
<feature type="transmembrane region" description="Helical" evidence="8">
    <location>
        <begin position="248"/>
        <end position="271"/>
    </location>
</feature>
<feature type="transmembrane region" description="Helical" evidence="8">
    <location>
        <begin position="156"/>
        <end position="177"/>
    </location>
</feature>
<evidence type="ECO:0000313" key="10">
    <source>
        <dbReference type="Proteomes" id="UP000295601"/>
    </source>
</evidence>
<evidence type="ECO:0000256" key="5">
    <source>
        <dbReference type="ARBA" id="ARBA00022692"/>
    </source>
</evidence>